<evidence type="ECO:0000256" key="1">
    <source>
        <dbReference type="ARBA" id="ARBA00004479"/>
    </source>
</evidence>
<comment type="caution">
    <text evidence="13">The sequence shown here is derived from an EMBL/GenBank/DDBJ whole genome shotgun (WGS) entry which is preliminary data.</text>
</comment>
<evidence type="ECO:0000256" key="8">
    <source>
        <dbReference type="RuleBase" id="RU003827"/>
    </source>
</evidence>
<dbReference type="VEuPathDB" id="FungiDB:B1J91_K01793g"/>
<dbReference type="VEuPathDB" id="FungiDB:GWK60_K01639"/>
<keyword evidence="7 10" id="KW-0472">Membrane</keyword>
<keyword evidence="5" id="KW-0813">Transport</keyword>
<dbReference type="GO" id="GO:0006888">
    <property type="term" value="P:endoplasmic reticulum to Golgi vesicle-mediated transport"/>
    <property type="evidence" value="ECO:0007669"/>
    <property type="project" value="UniProtKB-ARBA"/>
</dbReference>
<feature type="coiled-coil region" evidence="9">
    <location>
        <begin position="137"/>
        <end position="164"/>
    </location>
</feature>
<dbReference type="GO" id="GO:0005737">
    <property type="term" value="C:cytoplasm"/>
    <property type="evidence" value="ECO:0007669"/>
    <property type="project" value="GOC"/>
</dbReference>
<dbReference type="GO" id="GO:0016020">
    <property type="term" value="C:membrane"/>
    <property type="evidence" value="ECO:0007669"/>
    <property type="project" value="UniProtKB-SubCell"/>
</dbReference>
<dbReference type="Pfam" id="PF01105">
    <property type="entry name" value="EMP24_GP25L"/>
    <property type="match status" value="1"/>
</dbReference>
<organism evidence="13 14">
    <name type="scientific">Candida glabrata</name>
    <name type="common">Yeast</name>
    <name type="synonym">Torulopsis glabrata</name>
    <dbReference type="NCBI Taxonomy" id="5478"/>
    <lineage>
        <taxon>Eukaryota</taxon>
        <taxon>Fungi</taxon>
        <taxon>Dikarya</taxon>
        <taxon>Ascomycota</taxon>
        <taxon>Saccharomycotina</taxon>
        <taxon>Saccharomycetes</taxon>
        <taxon>Saccharomycetales</taxon>
        <taxon>Saccharomycetaceae</taxon>
        <taxon>Nakaseomyces</taxon>
    </lineage>
</organism>
<proteinExistence type="inferred from homology"/>
<keyword evidence="3 8" id="KW-0812">Transmembrane</keyword>
<accession>A0A0W0DCP9</accession>
<evidence type="ECO:0000256" key="2">
    <source>
        <dbReference type="ARBA" id="ARBA00007104"/>
    </source>
</evidence>
<dbReference type="Proteomes" id="UP000054886">
    <property type="component" value="Unassembled WGS sequence"/>
</dbReference>
<evidence type="ECO:0000256" key="11">
    <source>
        <dbReference type="SAM" id="SignalP"/>
    </source>
</evidence>
<comment type="similarity">
    <text evidence="2 8">Belongs to the EMP24/GP25L family.</text>
</comment>
<dbReference type="VEuPathDB" id="FungiDB:GVI51_K01639"/>
<feature type="chain" id="PRO_5009807319" evidence="11">
    <location>
        <begin position="17"/>
        <end position="220"/>
    </location>
</feature>
<comment type="subcellular location">
    <subcellularLocation>
        <location evidence="1 8">Membrane</location>
        <topology evidence="1 8">Single-pass type I membrane protein</topology>
    </subcellularLocation>
</comment>
<dbReference type="InterPro" id="IPR009038">
    <property type="entry name" value="GOLD_dom"/>
</dbReference>
<reference evidence="13 14" key="1">
    <citation type="submission" date="2015-10" db="EMBL/GenBank/DDBJ databases">
        <title>Draft genomes sequences of Candida glabrata isolates 1A, 1B, 2A, 2B, 3A and 3B.</title>
        <authorList>
            <person name="Haavelsrud O.E."/>
            <person name="Gaustad P."/>
        </authorList>
    </citation>
    <scope>NUCLEOTIDE SEQUENCE [LARGE SCALE GENOMIC DNA]</scope>
    <source>
        <strain evidence="13">910700640</strain>
    </source>
</reference>
<feature type="signal peptide" evidence="11">
    <location>
        <begin position="1"/>
        <end position="16"/>
    </location>
</feature>
<evidence type="ECO:0000256" key="4">
    <source>
        <dbReference type="ARBA" id="ARBA00022729"/>
    </source>
</evidence>
<dbReference type="SMART" id="SM01190">
    <property type="entry name" value="EMP24_GP25L"/>
    <property type="match status" value="1"/>
</dbReference>
<dbReference type="VEuPathDB" id="FungiDB:CAGL0K01793g"/>
<dbReference type="AlphaFoldDB" id="A0A0W0DCP9"/>
<protein>
    <submittedName>
        <fullName evidence="13">Protein ERP3</fullName>
    </submittedName>
</protein>
<evidence type="ECO:0000313" key="13">
    <source>
        <dbReference type="EMBL" id="KTA96578.1"/>
    </source>
</evidence>
<keyword evidence="4 11" id="KW-0732">Signal</keyword>
<evidence type="ECO:0000313" key="14">
    <source>
        <dbReference type="Proteomes" id="UP000054886"/>
    </source>
</evidence>
<keyword evidence="9" id="KW-0175">Coiled coil</keyword>
<evidence type="ECO:0000256" key="6">
    <source>
        <dbReference type="ARBA" id="ARBA00022989"/>
    </source>
</evidence>
<sequence length="220" mass="25353">MLAIAVLFLSLVGASPLTFELLKGERQCFHTLTTRTDCSISYYYEVLSGTSNDLNVQYEIFEPGNLHEPIVNRNNEHKGHWSFPAKHRGEYTFCFYGGKAHDKIVELEITSECGNVASDVRSQRRNFRKNQRGIEDKGESKQLKTKLEDSIDKIERQLYSLENSLGYYKTRNDRNHATVRSTEKRITAFSFYGILLIIGMSLGQIAVLQWVFKESRKQKV</sequence>
<gene>
    <name evidence="13" type="ORF">AO440_003328</name>
</gene>
<evidence type="ECO:0000259" key="12">
    <source>
        <dbReference type="PROSITE" id="PS50866"/>
    </source>
</evidence>
<keyword evidence="6 10" id="KW-1133">Transmembrane helix</keyword>
<name>A0A0W0DCP9_CANGB</name>
<evidence type="ECO:0000256" key="3">
    <source>
        <dbReference type="ARBA" id="ARBA00022692"/>
    </source>
</evidence>
<feature type="domain" description="GOLD" evidence="12">
    <location>
        <begin position="26"/>
        <end position="200"/>
    </location>
</feature>
<keyword evidence="5" id="KW-0931">ER-Golgi transport</keyword>
<dbReference type="PANTHER" id="PTHR22811">
    <property type="entry name" value="TRANSMEMBRANE EMP24 DOMAIN-CONTAINING PROTEIN"/>
    <property type="match status" value="1"/>
</dbReference>
<dbReference type="EMBL" id="LLZZ01000172">
    <property type="protein sequence ID" value="KTA96578.1"/>
    <property type="molecule type" value="Genomic_DNA"/>
</dbReference>
<feature type="transmembrane region" description="Helical" evidence="10">
    <location>
        <begin position="189"/>
        <end position="212"/>
    </location>
</feature>
<dbReference type="InterPro" id="IPR015720">
    <property type="entry name" value="Emp24-like"/>
</dbReference>
<evidence type="ECO:0000256" key="9">
    <source>
        <dbReference type="SAM" id="Coils"/>
    </source>
</evidence>
<dbReference type="PROSITE" id="PS50866">
    <property type="entry name" value="GOLD"/>
    <property type="match status" value="1"/>
</dbReference>
<evidence type="ECO:0000256" key="5">
    <source>
        <dbReference type="ARBA" id="ARBA00022892"/>
    </source>
</evidence>
<evidence type="ECO:0000256" key="10">
    <source>
        <dbReference type="SAM" id="Phobius"/>
    </source>
</evidence>
<evidence type="ECO:0000256" key="7">
    <source>
        <dbReference type="ARBA" id="ARBA00023136"/>
    </source>
</evidence>